<dbReference type="OMA" id="ETLCCIN"/>
<dbReference type="SUPFAM" id="SSF50978">
    <property type="entry name" value="WD40 repeat-like"/>
    <property type="match status" value="1"/>
</dbReference>
<gene>
    <name evidence="2" type="ORF">EIN_469810</name>
</gene>
<dbReference type="EMBL" id="KB207240">
    <property type="protein sequence ID" value="ELP83757.1"/>
    <property type="molecule type" value="Genomic_DNA"/>
</dbReference>
<dbReference type="OrthoDB" id="26460at2759"/>
<dbReference type="RefSeq" id="XP_004183103.1">
    <property type="nucleotide sequence ID" value="XM_004183055.1"/>
</dbReference>
<evidence type="ECO:0000313" key="3">
    <source>
        <dbReference type="Proteomes" id="UP000014680"/>
    </source>
</evidence>
<dbReference type="Proteomes" id="UP000014680">
    <property type="component" value="Unassembled WGS sequence"/>
</dbReference>
<dbReference type="AlphaFoldDB" id="A0A0A1TUK9"/>
<protein>
    <submittedName>
        <fullName evidence="2">Uncharacterized protein</fullName>
    </submittedName>
</protein>
<keyword evidence="3" id="KW-1185">Reference proteome</keyword>
<evidence type="ECO:0000313" key="2">
    <source>
        <dbReference type="EMBL" id="ELP83757.1"/>
    </source>
</evidence>
<evidence type="ECO:0000256" key="1">
    <source>
        <dbReference type="SAM" id="MobiDB-lite"/>
    </source>
</evidence>
<name>A0A0A1TUK9_ENTIV</name>
<dbReference type="KEGG" id="eiv:EIN_469810"/>
<dbReference type="InterPro" id="IPR036322">
    <property type="entry name" value="WD40_repeat_dom_sf"/>
</dbReference>
<sequence length="902" mass="101355">MSDKTKEFSYLILQYLQSQTNKEIFLMTSALLKLYFSKEYVIELTKRNDLEKLQMYLRCFVNHNDFATVKACVALLEYQLCAGCIQNDIEKIVAVKREIEALENPKSLLVTERLNKIKAKISMGYSVYNDLEVKPITENPEKYRAEQLGNVIVAAMSESKEMTEKMVFPSIIPDQLKRLVSNGIRYDHIVKCGGKPKEKIVIESFLNNTHTCGATSDIDFGTQMGKLYGMKDTVTALHAEGDIVHIGYKSGVFQCYDLSQNRVCLQDSFSSEIVSVDSSLPCFIVAQSTKVKVYLEGNQRVSVMCEIKGENVQKVGVMRGRTEIVVLDNKRLKIYSNNGKVLLFSSDGVLDFVFGSHSCCLKVVKGDGVYSIFGGFGKKYEEKTEKNIPSVVSAYNGVVSTQSKFFNIQRQNEEIERDQKTEEKALFGGKNGMIVRSKSGVFLKSTEGCKKVKGLDDAILLSGIDNIEVGYSPAQNCVEMFTNTVECIISWSDLSNSHPSFLVQPSKQGDDDSVVKKSEEIPPDSILIKKEVAPETKKSVSHPLAPSDKPQPNERVGPTQDILHHELKRQDEFPHVLNPLLQNPRTICNGQNLMVECGTVSGKRGDIYIYTKSSANELFVYKKTVNSFKQLNNKNPLQGSHPTAPVCCEVTRSGLFLLYSNDTKCVLFKLADSVPYPPFPISPNVSGMVSKLAFFPNDANLILIGTEDNPNTKLPMFHVYQATNGFRSQDYLRTQHFDGKVVGFYFPECDKNAKKIPFCVINQKGIVLYSIYDKESHQNNIQAGEVKIKEREGTVFMTFSGGKFLYLVENGRITQIDTEKWNVTKELKLDKIVCACISNDRKNILVLTETVFVVVNPFNFETKILDMDERLLGAKWVCPIEDSMFVLAKGKSVLRFELVHGF</sequence>
<dbReference type="VEuPathDB" id="AmoebaDB:EIN_469810"/>
<dbReference type="GeneID" id="14882687"/>
<feature type="region of interest" description="Disordered" evidence="1">
    <location>
        <begin position="532"/>
        <end position="558"/>
    </location>
</feature>
<organism evidence="2 3">
    <name type="scientific">Entamoeba invadens IP1</name>
    <dbReference type="NCBI Taxonomy" id="370355"/>
    <lineage>
        <taxon>Eukaryota</taxon>
        <taxon>Amoebozoa</taxon>
        <taxon>Evosea</taxon>
        <taxon>Archamoebae</taxon>
        <taxon>Mastigamoebida</taxon>
        <taxon>Entamoebidae</taxon>
        <taxon>Entamoeba</taxon>
    </lineage>
</organism>
<reference evidence="2 3" key="1">
    <citation type="submission" date="2012-10" db="EMBL/GenBank/DDBJ databases">
        <authorList>
            <person name="Zafar N."/>
            <person name="Inman J."/>
            <person name="Hall N."/>
            <person name="Lorenzi H."/>
            <person name="Caler E."/>
        </authorList>
    </citation>
    <scope>NUCLEOTIDE SEQUENCE [LARGE SCALE GENOMIC DNA]</scope>
    <source>
        <strain evidence="2 3">IP1</strain>
    </source>
</reference>
<proteinExistence type="predicted"/>
<accession>A0A0A1TUK9</accession>